<name>A0AAU0F3K7_9FLAO</name>
<reference evidence="2" key="1">
    <citation type="submission" date="2023-10" db="EMBL/GenBank/DDBJ databases">
        <title>Characterization and whole genome sequencing of a novel strain of Bergeyella porcorum QD2021 isolated from pig.</title>
        <authorList>
            <person name="Liu G."/>
            <person name="Chen C."/>
            <person name="Han X."/>
        </authorList>
    </citation>
    <scope>NUCLEOTIDE SEQUENCE</scope>
    <source>
        <strain evidence="2">QD2021</strain>
    </source>
</reference>
<sequence length="402" mass="42714">MKKSIIALGILFTGITYAQTGVVGINTDAPKTTLDVSAKRDASGTLTDTGAVGLIAPRLTREEVTAKEAIYTEAQIGTIIYVKDTSAGDANGSRKYMITPGYFVLTKNVTDGSLLWEKIFTASGYQNVYKNDNEIADTRTVTQADKSLTFRSSGDGKVIMENTTATATSQVTPLRIVDGGQAEGKALFSDADGVATWKTFAPKSVVGKVAAAARSYDAADKVWLVGSGATITSITLPPGKWLVIAGTTFNIRFGDTKANVGSATFANSYDSGYIAEFFLSDDQSEGATSIQANITQDAETLASGDKKSLFSVPVPIWSSTNYGFGQQVIHNTTTADKTYYMKMFIDSTSKYQSNPATVVPIIGSEARPTGDTSTPGQVYVFQPFGSTVGEKVLYAIKMADVK</sequence>
<protein>
    <submittedName>
        <fullName evidence="2">Uncharacterized protein</fullName>
    </submittedName>
</protein>
<dbReference type="EMBL" id="CP136426">
    <property type="protein sequence ID" value="WOC51347.1"/>
    <property type="molecule type" value="Genomic_DNA"/>
</dbReference>
<organism evidence="2 3">
    <name type="scientific">Bergeyella porcorum</name>
    <dbReference type="NCBI Taxonomy" id="1735111"/>
    <lineage>
        <taxon>Bacteria</taxon>
        <taxon>Pseudomonadati</taxon>
        <taxon>Bacteroidota</taxon>
        <taxon>Flavobacteriia</taxon>
        <taxon>Flavobacteriales</taxon>
        <taxon>Weeksellaceae</taxon>
        <taxon>Bergeyella</taxon>
    </lineage>
</organism>
<dbReference type="AlphaFoldDB" id="A0AAU0F3K7"/>
<evidence type="ECO:0000313" key="3">
    <source>
        <dbReference type="Proteomes" id="UP001432059"/>
    </source>
</evidence>
<gene>
    <name evidence="2" type="ORF">BPO_0700</name>
</gene>
<dbReference type="RefSeq" id="WP_327984988.1">
    <property type="nucleotide sequence ID" value="NZ_CP136426.1"/>
</dbReference>
<evidence type="ECO:0000256" key="1">
    <source>
        <dbReference type="SAM" id="SignalP"/>
    </source>
</evidence>
<dbReference type="Proteomes" id="UP001432059">
    <property type="component" value="Chromosome"/>
</dbReference>
<dbReference type="KEGG" id="bpor:BPO_0700"/>
<feature type="signal peptide" evidence="1">
    <location>
        <begin position="1"/>
        <end position="18"/>
    </location>
</feature>
<evidence type="ECO:0000313" key="2">
    <source>
        <dbReference type="EMBL" id="WOC51347.1"/>
    </source>
</evidence>
<accession>A0AAU0F3K7</accession>
<keyword evidence="1" id="KW-0732">Signal</keyword>
<proteinExistence type="predicted"/>
<feature type="chain" id="PRO_5043400873" evidence="1">
    <location>
        <begin position="19"/>
        <end position="402"/>
    </location>
</feature>
<keyword evidence="3" id="KW-1185">Reference proteome</keyword>